<name>A0A8E2EFF1_9PEZI</name>
<gene>
    <name evidence="2" type="ORF">K432DRAFT_470143</name>
</gene>
<dbReference type="InterPro" id="IPR053018">
    <property type="entry name" value="Elsinochrome_Biosynth-Asso"/>
</dbReference>
<keyword evidence="1" id="KW-1133">Transmembrane helix</keyword>
<dbReference type="Proteomes" id="UP000250266">
    <property type="component" value="Unassembled WGS sequence"/>
</dbReference>
<feature type="transmembrane region" description="Helical" evidence="1">
    <location>
        <begin position="93"/>
        <end position="112"/>
    </location>
</feature>
<keyword evidence="1" id="KW-0812">Transmembrane</keyword>
<dbReference type="OrthoDB" id="5427664at2759"/>
<feature type="transmembrane region" description="Helical" evidence="1">
    <location>
        <begin position="40"/>
        <end position="62"/>
    </location>
</feature>
<dbReference type="AlphaFoldDB" id="A0A8E2EFF1"/>
<organism evidence="2 3">
    <name type="scientific">Lepidopterella palustris CBS 459.81</name>
    <dbReference type="NCBI Taxonomy" id="1314670"/>
    <lineage>
        <taxon>Eukaryota</taxon>
        <taxon>Fungi</taxon>
        <taxon>Dikarya</taxon>
        <taxon>Ascomycota</taxon>
        <taxon>Pezizomycotina</taxon>
        <taxon>Dothideomycetes</taxon>
        <taxon>Pleosporomycetidae</taxon>
        <taxon>Mytilinidiales</taxon>
        <taxon>Argynnaceae</taxon>
        <taxon>Lepidopterella</taxon>
    </lineage>
</organism>
<evidence type="ECO:0000256" key="1">
    <source>
        <dbReference type="SAM" id="Phobius"/>
    </source>
</evidence>
<feature type="transmembrane region" description="Helical" evidence="1">
    <location>
        <begin position="133"/>
        <end position="155"/>
    </location>
</feature>
<reference evidence="2 3" key="1">
    <citation type="journal article" date="2016" name="Nat. Commun.">
        <title>Ectomycorrhizal ecology is imprinted in the genome of the dominant symbiotic fungus Cenococcum geophilum.</title>
        <authorList>
            <consortium name="DOE Joint Genome Institute"/>
            <person name="Peter M."/>
            <person name="Kohler A."/>
            <person name="Ohm R.A."/>
            <person name="Kuo A."/>
            <person name="Krutzmann J."/>
            <person name="Morin E."/>
            <person name="Arend M."/>
            <person name="Barry K.W."/>
            <person name="Binder M."/>
            <person name="Choi C."/>
            <person name="Clum A."/>
            <person name="Copeland A."/>
            <person name="Grisel N."/>
            <person name="Haridas S."/>
            <person name="Kipfer T."/>
            <person name="LaButti K."/>
            <person name="Lindquist E."/>
            <person name="Lipzen A."/>
            <person name="Maire R."/>
            <person name="Meier B."/>
            <person name="Mihaltcheva S."/>
            <person name="Molinier V."/>
            <person name="Murat C."/>
            <person name="Poggeler S."/>
            <person name="Quandt C.A."/>
            <person name="Sperisen C."/>
            <person name="Tritt A."/>
            <person name="Tisserant E."/>
            <person name="Crous P.W."/>
            <person name="Henrissat B."/>
            <person name="Nehls U."/>
            <person name="Egli S."/>
            <person name="Spatafora J.W."/>
            <person name="Grigoriev I.V."/>
            <person name="Martin F.M."/>
        </authorList>
    </citation>
    <scope>NUCLEOTIDE SEQUENCE [LARGE SCALE GENOMIC DNA]</scope>
    <source>
        <strain evidence="2 3">CBS 459.81</strain>
    </source>
</reference>
<sequence length="199" mass="22460">QWRSLSLYHFHVLYDAINFAGISNCAAICCSFWRNENQTFSHYCTFALFALFDVAFCILYCIRLSRWDDATPGQCYNPRKLALFSGRHPEADFVYFGITCVYFWISLALAVFRSKRRKDAVSEAVVEGTGSTLFVLIVGMLQLPVHLYSAIALRASNQSLLQDASEVQWGFGQIVALILVGSTFIQCAKGIKVRLRVCL</sequence>
<feature type="transmembrane region" description="Helical" evidence="1">
    <location>
        <begin position="12"/>
        <end position="33"/>
    </location>
</feature>
<feature type="transmembrane region" description="Helical" evidence="1">
    <location>
        <begin position="167"/>
        <end position="187"/>
    </location>
</feature>
<evidence type="ECO:0000313" key="3">
    <source>
        <dbReference type="Proteomes" id="UP000250266"/>
    </source>
</evidence>
<dbReference type="PANTHER" id="PTHR37577">
    <property type="entry name" value="INTEGRAL MEMBRANE PROTEIN"/>
    <property type="match status" value="1"/>
</dbReference>
<dbReference type="EMBL" id="KV744874">
    <property type="protein sequence ID" value="OCK82926.1"/>
    <property type="molecule type" value="Genomic_DNA"/>
</dbReference>
<protein>
    <submittedName>
        <fullName evidence="2">Uncharacterized protein</fullName>
    </submittedName>
</protein>
<proteinExistence type="predicted"/>
<keyword evidence="1" id="KW-0472">Membrane</keyword>
<keyword evidence="3" id="KW-1185">Reference proteome</keyword>
<dbReference type="PANTHER" id="PTHR37577:SF1">
    <property type="entry name" value="INTEGRAL MEMBRANE PROTEIN"/>
    <property type="match status" value="1"/>
</dbReference>
<evidence type="ECO:0000313" key="2">
    <source>
        <dbReference type="EMBL" id="OCK82926.1"/>
    </source>
</evidence>
<accession>A0A8E2EFF1</accession>
<feature type="non-terminal residue" evidence="2">
    <location>
        <position position="1"/>
    </location>
</feature>